<dbReference type="RefSeq" id="WP_347287294.1">
    <property type="nucleotide sequence ID" value="NZ_JAUZQE010000027.1"/>
</dbReference>
<accession>A0ABU1D7V3</accession>
<organism evidence="2 3">
    <name type="scientific">Yanghanlia caeni</name>
    <dbReference type="NCBI Taxonomy" id="3064283"/>
    <lineage>
        <taxon>Bacteria</taxon>
        <taxon>Pseudomonadati</taxon>
        <taxon>Pseudomonadota</taxon>
        <taxon>Betaproteobacteria</taxon>
        <taxon>Burkholderiales</taxon>
        <taxon>Alcaligenaceae</taxon>
        <taxon>Yanghanlia</taxon>
    </lineage>
</organism>
<name>A0ABU1D7V3_9BURK</name>
<sequence length="151" mass="16113">MARTPPDSAFAPQSQAVSSETAFVLDAADARFLTEVGMLASGRGDLAHADAIFNALRRVRPDRAYPLVGLAVARLNAGRAAEATRLLEDIELDDAHEQAIIRVWYGLALQLAGRMAESRRVLADAATRPGEGGALARQMLGQDAMPSDDEN</sequence>
<dbReference type="InterPro" id="IPR011990">
    <property type="entry name" value="TPR-like_helical_dom_sf"/>
</dbReference>
<gene>
    <name evidence="2" type="ORF">Q8947_11060</name>
</gene>
<feature type="region of interest" description="Disordered" evidence="1">
    <location>
        <begin position="131"/>
        <end position="151"/>
    </location>
</feature>
<dbReference type="EMBL" id="JAUZQE010000027">
    <property type="protein sequence ID" value="MDR4126519.1"/>
    <property type="molecule type" value="Genomic_DNA"/>
</dbReference>
<dbReference type="SUPFAM" id="SSF48452">
    <property type="entry name" value="TPR-like"/>
    <property type="match status" value="1"/>
</dbReference>
<evidence type="ECO:0000313" key="2">
    <source>
        <dbReference type="EMBL" id="MDR4126519.1"/>
    </source>
</evidence>
<reference evidence="2 3" key="1">
    <citation type="submission" date="2023-08" db="EMBL/GenBank/DDBJ databases">
        <title>Alcaligenaceae gen. nov., a novel taxon isolated from the sludge of Yixing Pesticide Factory.</title>
        <authorList>
            <person name="Ruan L."/>
        </authorList>
    </citation>
    <scope>NUCLEOTIDE SEQUENCE [LARGE SCALE GENOMIC DNA]</scope>
    <source>
        <strain evidence="2 3">LG-2</strain>
    </source>
</reference>
<protein>
    <recommendedName>
        <fullName evidence="4">Tetratricopeptide repeat protein</fullName>
    </recommendedName>
</protein>
<evidence type="ECO:0000256" key="1">
    <source>
        <dbReference type="SAM" id="MobiDB-lite"/>
    </source>
</evidence>
<comment type="caution">
    <text evidence="2">The sequence shown here is derived from an EMBL/GenBank/DDBJ whole genome shotgun (WGS) entry which is preliminary data.</text>
</comment>
<dbReference type="Proteomes" id="UP001232156">
    <property type="component" value="Unassembled WGS sequence"/>
</dbReference>
<keyword evidence="3" id="KW-1185">Reference proteome</keyword>
<proteinExistence type="predicted"/>
<dbReference type="Gene3D" id="1.25.40.10">
    <property type="entry name" value="Tetratricopeptide repeat domain"/>
    <property type="match status" value="1"/>
</dbReference>
<evidence type="ECO:0000313" key="3">
    <source>
        <dbReference type="Proteomes" id="UP001232156"/>
    </source>
</evidence>
<evidence type="ECO:0008006" key="4">
    <source>
        <dbReference type="Google" id="ProtNLM"/>
    </source>
</evidence>